<dbReference type="HOGENOM" id="CLU_080433_0_0_9"/>
<evidence type="ECO:0000313" key="3">
    <source>
        <dbReference type="Proteomes" id="UP000008457"/>
    </source>
</evidence>
<keyword evidence="2" id="KW-0413">Isomerase</keyword>
<dbReference type="EMBL" id="CP002360">
    <property type="protein sequence ID" value="AEE96274.1"/>
    <property type="molecule type" value="Genomic_DNA"/>
</dbReference>
<dbReference type="STRING" id="697281.Mahau_1076"/>
<dbReference type="KEGG" id="mas:Mahau_1076"/>
<organism evidence="2 3">
    <name type="scientific">Mahella australiensis (strain DSM 15567 / CIP 107919 / 50-1 BON)</name>
    <dbReference type="NCBI Taxonomy" id="697281"/>
    <lineage>
        <taxon>Bacteria</taxon>
        <taxon>Bacillati</taxon>
        <taxon>Bacillota</taxon>
        <taxon>Clostridia</taxon>
        <taxon>Thermoanaerobacterales</taxon>
        <taxon>Thermoanaerobacterales Family IV. Incertae Sedis</taxon>
        <taxon>Mahella</taxon>
    </lineage>
</organism>
<accession>F4A341</accession>
<dbReference type="Gene3D" id="3.20.20.150">
    <property type="entry name" value="Divalent-metal-dependent TIM barrel enzymes"/>
    <property type="match status" value="1"/>
</dbReference>
<dbReference type="RefSeq" id="WP_013780704.1">
    <property type="nucleotide sequence ID" value="NC_015520.1"/>
</dbReference>
<dbReference type="PANTHER" id="PTHR12110:SF21">
    <property type="entry name" value="XYLOSE ISOMERASE-LIKE TIM BARREL DOMAIN-CONTAINING PROTEIN"/>
    <property type="match status" value="1"/>
</dbReference>
<dbReference type="eggNOG" id="COG1082">
    <property type="taxonomic scope" value="Bacteria"/>
</dbReference>
<reference evidence="2 3" key="2">
    <citation type="journal article" date="2011" name="Stand. Genomic Sci.">
        <title>Complete genome sequence of Mahella australiensis type strain (50-1 BON).</title>
        <authorList>
            <person name="Sikorski J."/>
            <person name="Teshima H."/>
            <person name="Nolan M."/>
            <person name="Lucas S."/>
            <person name="Hammon N."/>
            <person name="Deshpande S."/>
            <person name="Cheng J.F."/>
            <person name="Pitluck S."/>
            <person name="Liolios K."/>
            <person name="Pagani I."/>
            <person name="Ivanova N."/>
            <person name="Huntemann M."/>
            <person name="Mavromatis K."/>
            <person name="Ovchinikova G."/>
            <person name="Pati A."/>
            <person name="Tapia R."/>
            <person name="Han C."/>
            <person name="Goodwin L."/>
            <person name="Chen A."/>
            <person name="Palaniappan K."/>
            <person name="Land M."/>
            <person name="Hauser L."/>
            <person name="Ngatchou-Djao O.D."/>
            <person name="Rohde M."/>
            <person name="Pukall R."/>
            <person name="Spring S."/>
            <person name="Abt B."/>
            <person name="Goker M."/>
            <person name="Detter J.C."/>
            <person name="Woyke T."/>
            <person name="Bristow J."/>
            <person name="Markowitz V."/>
            <person name="Hugenholtz P."/>
            <person name="Eisen J.A."/>
            <person name="Kyrpides N.C."/>
            <person name="Klenk H.P."/>
            <person name="Lapidus A."/>
        </authorList>
    </citation>
    <scope>NUCLEOTIDE SEQUENCE [LARGE SCALE GENOMIC DNA]</scope>
    <source>
        <strain evidence="3">DSM 15567 / CIP 107919 / 50-1 BON</strain>
    </source>
</reference>
<reference evidence="3" key="1">
    <citation type="submission" date="2010-11" db="EMBL/GenBank/DDBJ databases">
        <title>The complete genome of Mahella australiensis DSM 15567.</title>
        <authorList>
            <consortium name="US DOE Joint Genome Institute (JGI-PGF)"/>
            <person name="Lucas S."/>
            <person name="Copeland A."/>
            <person name="Lapidus A."/>
            <person name="Bruce D."/>
            <person name="Goodwin L."/>
            <person name="Pitluck S."/>
            <person name="Kyrpides N."/>
            <person name="Mavromatis K."/>
            <person name="Pagani I."/>
            <person name="Ivanova N."/>
            <person name="Teshima H."/>
            <person name="Brettin T."/>
            <person name="Detter J.C."/>
            <person name="Han C."/>
            <person name="Tapia R."/>
            <person name="Land M."/>
            <person name="Hauser L."/>
            <person name="Markowitz V."/>
            <person name="Cheng J.-F."/>
            <person name="Hugenholtz P."/>
            <person name="Woyke T."/>
            <person name="Wu D."/>
            <person name="Spring S."/>
            <person name="Pukall R."/>
            <person name="Steenblock K."/>
            <person name="Schneider S."/>
            <person name="Klenk H.-P."/>
            <person name="Eisen J.A."/>
        </authorList>
    </citation>
    <scope>NUCLEOTIDE SEQUENCE [LARGE SCALE GENOMIC DNA]</scope>
    <source>
        <strain evidence="3">DSM 15567 / CIP 107919 / 50-1 BON</strain>
    </source>
</reference>
<protein>
    <submittedName>
        <fullName evidence="2">Xylose isomerase domain-containing protein TIM barrel</fullName>
    </submittedName>
</protein>
<dbReference type="Proteomes" id="UP000008457">
    <property type="component" value="Chromosome"/>
</dbReference>
<proteinExistence type="predicted"/>
<feature type="domain" description="Xylose isomerase-like TIM barrel" evidence="1">
    <location>
        <begin position="19"/>
        <end position="255"/>
    </location>
</feature>
<dbReference type="InterPro" id="IPR013022">
    <property type="entry name" value="Xyl_isomerase-like_TIM-brl"/>
</dbReference>
<dbReference type="AlphaFoldDB" id="F4A341"/>
<evidence type="ECO:0000259" key="1">
    <source>
        <dbReference type="Pfam" id="PF01261"/>
    </source>
</evidence>
<name>F4A341_MAHA5</name>
<dbReference type="PANTHER" id="PTHR12110">
    <property type="entry name" value="HYDROXYPYRUVATE ISOMERASE"/>
    <property type="match status" value="1"/>
</dbReference>
<keyword evidence="3" id="KW-1185">Reference proteome</keyword>
<dbReference type="OrthoDB" id="128241at2"/>
<dbReference type="SUPFAM" id="SSF51658">
    <property type="entry name" value="Xylose isomerase-like"/>
    <property type="match status" value="1"/>
</dbReference>
<dbReference type="GO" id="GO:0016853">
    <property type="term" value="F:isomerase activity"/>
    <property type="evidence" value="ECO:0007669"/>
    <property type="project" value="UniProtKB-KW"/>
</dbReference>
<gene>
    <name evidence="2" type="ordered locus">Mahau_1076</name>
</gene>
<sequence>MRLGGPIFDDYCDPETWIQALKRHGYRAAIWPLAADAGGHELEAYVEAAASADVVIAEVGAWSNPLSGNETERRDAIALCQRQLDLADKVGARCCVNIAGSRGEQWDGPHPDNLAQETFDMIVDTVREIIDAVKPSRAFYTLEPMPWIYPDSAESYLDLLRAIDRPQFAVHFDPVNLINSPARYYNNGTFICDFIDKLGPYIKSCHAKDTLLSGKLTVHLDEVRAGLGYLNYAVLLQRLDALDSDMPLIIEHLSSDDECVQAADYIGAVAKNIGVRL</sequence>
<evidence type="ECO:0000313" key="2">
    <source>
        <dbReference type="EMBL" id="AEE96274.1"/>
    </source>
</evidence>
<dbReference type="InterPro" id="IPR036237">
    <property type="entry name" value="Xyl_isomerase-like_sf"/>
</dbReference>
<dbReference type="InterPro" id="IPR050312">
    <property type="entry name" value="IolE/XylAMocC-like"/>
</dbReference>
<dbReference type="Pfam" id="PF01261">
    <property type="entry name" value="AP_endonuc_2"/>
    <property type="match status" value="1"/>
</dbReference>